<dbReference type="STRING" id="108003.B1C78_01960"/>
<name>A0A1V3NSP3_9GAMM</name>
<feature type="transmembrane region" description="Helical" evidence="7">
    <location>
        <begin position="307"/>
        <end position="324"/>
    </location>
</feature>
<dbReference type="GO" id="GO:0005886">
    <property type="term" value="C:plasma membrane"/>
    <property type="evidence" value="ECO:0007669"/>
    <property type="project" value="UniProtKB-SubCell"/>
</dbReference>
<organism evidence="9 10">
    <name type="scientific">Thioalkalivibrio denitrificans</name>
    <dbReference type="NCBI Taxonomy" id="108003"/>
    <lineage>
        <taxon>Bacteria</taxon>
        <taxon>Pseudomonadati</taxon>
        <taxon>Pseudomonadota</taxon>
        <taxon>Gammaproteobacteria</taxon>
        <taxon>Chromatiales</taxon>
        <taxon>Ectothiorhodospiraceae</taxon>
        <taxon>Thioalkalivibrio</taxon>
    </lineage>
</organism>
<feature type="transmembrane region" description="Helical" evidence="7">
    <location>
        <begin position="12"/>
        <end position="28"/>
    </location>
</feature>
<dbReference type="OrthoDB" id="9803968at2"/>
<dbReference type="RefSeq" id="WP_077277459.1">
    <property type="nucleotide sequence ID" value="NZ_MVBK01000010.1"/>
</dbReference>
<protein>
    <submittedName>
        <fullName evidence="9">MFS transporter</fullName>
    </submittedName>
</protein>
<evidence type="ECO:0000256" key="1">
    <source>
        <dbReference type="ARBA" id="ARBA00004651"/>
    </source>
</evidence>
<evidence type="ECO:0000313" key="10">
    <source>
        <dbReference type="Proteomes" id="UP000189462"/>
    </source>
</evidence>
<keyword evidence="2" id="KW-0813">Transport</keyword>
<feature type="transmembrane region" description="Helical" evidence="7">
    <location>
        <begin position="156"/>
        <end position="178"/>
    </location>
</feature>
<keyword evidence="6 7" id="KW-0472">Membrane</keyword>
<keyword evidence="4 7" id="KW-0812">Transmembrane</keyword>
<dbReference type="EMBL" id="MVBK01000010">
    <property type="protein sequence ID" value="OOG28107.1"/>
    <property type="molecule type" value="Genomic_DNA"/>
</dbReference>
<feature type="transmembrane region" description="Helical" evidence="7">
    <location>
        <begin position="248"/>
        <end position="269"/>
    </location>
</feature>
<dbReference type="PANTHER" id="PTHR43266:SF2">
    <property type="entry name" value="MAJOR FACILITATOR SUPERFAMILY (MFS) PROFILE DOMAIN-CONTAINING PROTEIN"/>
    <property type="match status" value="1"/>
</dbReference>
<dbReference type="GO" id="GO:0022857">
    <property type="term" value="F:transmembrane transporter activity"/>
    <property type="evidence" value="ECO:0007669"/>
    <property type="project" value="InterPro"/>
</dbReference>
<evidence type="ECO:0000256" key="4">
    <source>
        <dbReference type="ARBA" id="ARBA00022692"/>
    </source>
</evidence>
<feature type="transmembrane region" description="Helical" evidence="7">
    <location>
        <begin position="370"/>
        <end position="389"/>
    </location>
</feature>
<evidence type="ECO:0000256" key="7">
    <source>
        <dbReference type="SAM" id="Phobius"/>
    </source>
</evidence>
<evidence type="ECO:0000256" key="5">
    <source>
        <dbReference type="ARBA" id="ARBA00022989"/>
    </source>
</evidence>
<feature type="transmembrane region" description="Helical" evidence="7">
    <location>
        <begin position="34"/>
        <end position="56"/>
    </location>
</feature>
<dbReference type="Gene3D" id="1.20.1250.20">
    <property type="entry name" value="MFS general substrate transporter like domains"/>
    <property type="match status" value="2"/>
</dbReference>
<dbReference type="InterPro" id="IPR020846">
    <property type="entry name" value="MFS_dom"/>
</dbReference>
<accession>A0A1V3NSP3</accession>
<feature type="domain" description="Major facilitator superfamily (MFS) profile" evidence="8">
    <location>
        <begin position="1"/>
        <end position="392"/>
    </location>
</feature>
<sequence>MVTVFINALNDNYFRLVFIFLAIRVYVADGAETFYYSLVGFIFLLPFVLFSPYAGFIGDRYSKKAVIISTRLAEAGILMIAAVMLILNNMTGLFITLFLMGLQSTFFSPVKFGILPEIVREEELSRANGHMQLWTFLAIILGTALAGFIMEWAGDALWIPAMVIVLFSILGLVSSLFITPTEAQDDPAPFRLNAFADVRAAIGEIRHFRVLFLVVLGIALFWALGTLYQLNVPLFAELQLQVGEMHTGIILTVLAVGIGIGSIVAGHLAGERIEMRHVPAGMIAVGVFSFLMLFAVGSYAATLALSFLLGVGAGFFIVPMSAYLQNKSPASRRARFIAASNFLAFSAMLVAPVLFWILTGPLGAAPSHMFALSGLASIAAGVYTIHLFSRCRRDQ</sequence>
<feature type="transmembrane region" description="Helical" evidence="7">
    <location>
        <begin position="208"/>
        <end position="228"/>
    </location>
</feature>
<feature type="transmembrane region" description="Helical" evidence="7">
    <location>
        <begin position="336"/>
        <end position="358"/>
    </location>
</feature>
<evidence type="ECO:0000256" key="3">
    <source>
        <dbReference type="ARBA" id="ARBA00022475"/>
    </source>
</evidence>
<dbReference type="InterPro" id="IPR036259">
    <property type="entry name" value="MFS_trans_sf"/>
</dbReference>
<gene>
    <name evidence="9" type="ORF">B1C78_01960</name>
</gene>
<evidence type="ECO:0000256" key="2">
    <source>
        <dbReference type="ARBA" id="ARBA00022448"/>
    </source>
</evidence>
<dbReference type="Pfam" id="PF07690">
    <property type="entry name" value="MFS_1"/>
    <property type="match status" value="1"/>
</dbReference>
<feature type="transmembrane region" description="Helical" evidence="7">
    <location>
        <begin position="281"/>
        <end position="301"/>
    </location>
</feature>
<dbReference type="CDD" id="cd06173">
    <property type="entry name" value="MFS_MefA_like"/>
    <property type="match status" value="1"/>
</dbReference>
<keyword evidence="10" id="KW-1185">Reference proteome</keyword>
<dbReference type="PROSITE" id="PS50850">
    <property type="entry name" value="MFS"/>
    <property type="match status" value="1"/>
</dbReference>
<dbReference type="InterPro" id="IPR011701">
    <property type="entry name" value="MFS"/>
</dbReference>
<dbReference type="SUPFAM" id="SSF103473">
    <property type="entry name" value="MFS general substrate transporter"/>
    <property type="match status" value="1"/>
</dbReference>
<dbReference type="Proteomes" id="UP000189462">
    <property type="component" value="Unassembled WGS sequence"/>
</dbReference>
<feature type="transmembrane region" description="Helical" evidence="7">
    <location>
        <begin position="133"/>
        <end position="150"/>
    </location>
</feature>
<reference evidence="9 10" key="1">
    <citation type="submission" date="2017-02" db="EMBL/GenBank/DDBJ databases">
        <title>Genomic diversity within the haloalkaliphilic genus Thioalkalivibrio.</title>
        <authorList>
            <person name="Ahn A.-C."/>
            <person name="Meier-Kolthoff J."/>
            <person name="Overmars L."/>
            <person name="Richter M."/>
            <person name="Woyke T."/>
            <person name="Sorokin D.Y."/>
            <person name="Muyzer G."/>
        </authorList>
    </citation>
    <scope>NUCLEOTIDE SEQUENCE [LARGE SCALE GENOMIC DNA]</scope>
    <source>
        <strain evidence="9 10">ALJD</strain>
    </source>
</reference>
<dbReference type="PANTHER" id="PTHR43266">
    <property type="entry name" value="MACROLIDE-EFFLUX PROTEIN"/>
    <property type="match status" value="1"/>
</dbReference>
<evidence type="ECO:0000259" key="8">
    <source>
        <dbReference type="PROSITE" id="PS50850"/>
    </source>
</evidence>
<proteinExistence type="predicted"/>
<evidence type="ECO:0000313" key="9">
    <source>
        <dbReference type="EMBL" id="OOG28107.1"/>
    </source>
</evidence>
<dbReference type="AlphaFoldDB" id="A0A1V3NSP3"/>
<comment type="caution">
    <text evidence="9">The sequence shown here is derived from an EMBL/GenBank/DDBJ whole genome shotgun (WGS) entry which is preliminary data.</text>
</comment>
<keyword evidence="3" id="KW-1003">Cell membrane</keyword>
<comment type="subcellular location">
    <subcellularLocation>
        <location evidence="1">Cell membrane</location>
        <topology evidence="1">Multi-pass membrane protein</topology>
    </subcellularLocation>
</comment>
<evidence type="ECO:0000256" key="6">
    <source>
        <dbReference type="ARBA" id="ARBA00023136"/>
    </source>
</evidence>
<keyword evidence="5 7" id="KW-1133">Transmembrane helix</keyword>